<reference evidence="2 3" key="1">
    <citation type="journal article" date="2021" name="Elife">
        <title>Chloroplast acquisition without the gene transfer in kleptoplastic sea slugs, Plakobranchus ocellatus.</title>
        <authorList>
            <person name="Maeda T."/>
            <person name="Takahashi S."/>
            <person name="Yoshida T."/>
            <person name="Shimamura S."/>
            <person name="Takaki Y."/>
            <person name="Nagai Y."/>
            <person name="Toyoda A."/>
            <person name="Suzuki Y."/>
            <person name="Arimoto A."/>
            <person name="Ishii H."/>
            <person name="Satoh N."/>
            <person name="Nishiyama T."/>
            <person name="Hasebe M."/>
            <person name="Maruyama T."/>
            <person name="Minagawa J."/>
            <person name="Obokata J."/>
            <person name="Shigenobu S."/>
        </authorList>
    </citation>
    <scope>NUCLEOTIDE SEQUENCE [LARGE SCALE GENOMIC DNA]</scope>
</reference>
<dbReference type="Proteomes" id="UP000762676">
    <property type="component" value="Unassembled WGS sequence"/>
</dbReference>
<comment type="caution">
    <text evidence="2">The sequence shown here is derived from an EMBL/GenBank/DDBJ whole genome shotgun (WGS) entry which is preliminary data.</text>
</comment>
<keyword evidence="3" id="KW-1185">Reference proteome</keyword>
<dbReference type="PANTHER" id="PTHR16524">
    <property type="entry name" value="CELL DEATH REGULATOR AVEN"/>
    <property type="match status" value="1"/>
</dbReference>
<name>A0AAV4HGR6_9GAST</name>
<dbReference type="AlphaFoldDB" id="A0AAV4HGR6"/>
<evidence type="ECO:0000256" key="1">
    <source>
        <dbReference type="SAM" id="MobiDB-lite"/>
    </source>
</evidence>
<accession>A0AAV4HGR6</accession>
<feature type="region of interest" description="Disordered" evidence="1">
    <location>
        <begin position="1"/>
        <end position="85"/>
    </location>
</feature>
<feature type="compositionally biased region" description="Basic and acidic residues" evidence="1">
    <location>
        <begin position="24"/>
        <end position="61"/>
    </location>
</feature>
<feature type="region of interest" description="Disordered" evidence="1">
    <location>
        <begin position="365"/>
        <end position="418"/>
    </location>
</feature>
<dbReference type="InterPro" id="IPR026187">
    <property type="entry name" value="Aven"/>
</dbReference>
<proteinExistence type="predicted"/>
<feature type="compositionally biased region" description="Basic and acidic residues" evidence="1">
    <location>
        <begin position="223"/>
        <end position="236"/>
    </location>
</feature>
<dbReference type="PANTHER" id="PTHR16524:SF2">
    <property type="entry name" value="CELL DEATH REGULATOR AVEN"/>
    <property type="match status" value="1"/>
</dbReference>
<dbReference type="EMBL" id="BMAT01012698">
    <property type="protein sequence ID" value="GFR97347.1"/>
    <property type="molecule type" value="Genomic_DNA"/>
</dbReference>
<feature type="compositionally biased region" description="Polar residues" evidence="1">
    <location>
        <begin position="247"/>
        <end position="265"/>
    </location>
</feature>
<sequence length="418" mass="46200">MRPDEHKKKKNAAYKKKHGIGQTKSEKGEDKAKQKKGDQNKSSTRDIKDNKGAIAPKKETEQVASSSSDSEVEQARPPRKTFQRRQIVSNWQKYEIQPENEEKETRGESFEKLLSMSGDAVAHFRFKDEQEWDVVGELAESQNNKDYYGQFLNVDTQEIGQAMDCLPLYKVLGLDPKLFPNAEMESMEKTAADNRQKLTSQLPTSLLASALLKLYSKDTSSGDRVDHVKDVTKHPGDIPYENLQAENATGSDLSGPSLTTETCPKTSPAVKDRLPTNTSLTDTCEKLVLEDEDLDSLLDLDAPVTEVTSGVKAAKLNDTSKSTIEKLILQDKDLDSLLDLDAPGAELASDVRAAKLNNTSKSLNPSYQSEAVNESGKMNFPSASTNQEAASLGKQESLEKPQKDGVDLEDWLDSILDD</sequence>
<dbReference type="GO" id="GO:0010972">
    <property type="term" value="P:negative regulation of G2/M transition of mitotic cell cycle"/>
    <property type="evidence" value="ECO:0007669"/>
    <property type="project" value="TreeGrafter"/>
</dbReference>
<protein>
    <submittedName>
        <fullName evidence="2">Cell death regulator Aven</fullName>
    </submittedName>
</protein>
<gene>
    <name evidence="2" type="ORF">ElyMa_006321700</name>
</gene>
<feature type="region of interest" description="Disordered" evidence="1">
    <location>
        <begin position="247"/>
        <end position="277"/>
    </location>
</feature>
<organism evidence="2 3">
    <name type="scientific">Elysia marginata</name>
    <dbReference type="NCBI Taxonomy" id="1093978"/>
    <lineage>
        <taxon>Eukaryota</taxon>
        <taxon>Metazoa</taxon>
        <taxon>Spiralia</taxon>
        <taxon>Lophotrochozoa</taxon>
        <taxon>Mollusca</taxon>
        <taxon>Gastropoda</taxon>
        <taxon>Heterobranchia</taxon>
        <taxon>Euthyneura</taxon>
        <taxon>Panpulmonata</taxon>
        <taxon>Sacoglossa</taxon>
        <taxon>Placobranchoidea</taxon>
        <taxon>Plakobranchidae</taxon>
        <taxon>Elysia</taxon>
    </lineage>
</organism>
<evidence type="ECO:0000313" key="2">
    <source>
        <dbReference type="EMBL" id="GFR97347.1"/>
    </source>
</evidence>
<feature type="compositionally biased region" description="Acidic residues" evidence="1">
    <location>
        <begin position="407"/>
        <end position="418"/>
    </location>
</feature>
<feature type="compositionally biased region" description="Basic and acidic residues" evidence="1">
    <location>
        <begin position="396"/>
        <end position="406"/>
    </location>
</feature>
<evidence type="ECO:0000313" key="3">
    <source>
        <dbReference type="Proteomes" id="UP000762676"/>
    </source>
</evidence>
<feature type="region of interest" description="Disordered" evidence="1">
    <location>
        <begin position="223"/>
        <end position="242"/>
    </location>
</feature>
<feature type="compositionally biased region" description="Basic residues" evidence="1">
    <location>
        <begin position="7"/>
        <end position="19"/>
    </location>
</feature>